<evidence type="ECO:0000256" key="2">
    <source>
        <dbReference type="SAM" id="SignalP"/>
    </source>
</evidence>
<feature type="region of interest" description="Disordered" evidence="1">
    <location>
        <begin position="253"/>
        <end position="282"/>
    </location>
</feature>
<dbReference type="PANTHER" id="PTHR14735:SF1">
    <property type="entry name" value="COILED-COIL DOMAIN-CONTAINING PROTEIN 134"/>
    <property type="match status" value="1"/>
</dbReference>
<keyword evidence="4" id="KW-1185">Reference proteome</keyword>
<proteinExistence type="predicted"/>
<evidence type="ECO:0000313" key="4">
    <source>
        <dbReference type="Proteomes" id="UP001497497"/>
    </source>
</evidence>
<feature type="compositionally biased region" description="Basic and acidic residues" evidence="1">
    <location>
        <begin position="78"/>
        <end position="87"/>
    </location>
</feature>
<name>A0AAV2HY26_LYMST</name>
<feature type="chain" id="PRO_5043640383" description="Coiled-coil domain-containing protein 134" evidence="2">
    <location>
        <begin position="32"/>
        <end position="282"/>
    </location>
</feature>
<evidence type="ECO:0000256" key="1">
    <source>
        <dbReference type="SAM" id="MobiDB-lite"/>
    </source>
</evidence>
<dbReference type="InterPro" id="IPR026321">
    <property type="entry name" value="CC134"/>
</dbReference>
<gene>
    <name evidence="3" type="ORF">GSLYS_00012913001</name>
</gene>
<dbReference type="PANTHER" id="PTHR14735">
    <property type="entry name" value="COILED-COIL DOMAIN-CONTAINING PROTEIN 134"/>
    <property type="match status" value="1"/>
</dbReference>
<dbReference type="Pfam" id="PF15002">
    <property type="entry name" value="ERK-JNK_inhib"/>
    <property type="match status" value="1"/>
</dbReference>
<feature type="signal peptide" evidence="2">
    <location>
        <begin position="1"/>
        <end position="31"/>
    </location>
</feature>
<keyword evidence="2" id="KW-0732">Signal</keyword>
<comment type="caution">
    <text evidence="3">The sequence shown here is derived from an EMBL/GenBank/DDBJ whole genome shotgun (WGS) entry which is preliminary data.</text>
</comment>
<accession>A0AAV2HY26</accession>
<evidence type="ECO:0000313" key="3">
    <source>
        <dbReference type="EMBL" id="CAL1539092.1"/>
    </source>
</evidence>
<dbReference type="Proteomes" id="UP001497497">
    <property type="component" value="Unassembled WGS sequence"/>
</dbReference>
<feature type="compositionally biased region" description="Basic and acidic residues" evidence="1">
    <location>
        <begin position="272"/>
        <end position="282"/>
    </location>
</feature>
<dbReference type="EMBL" id="CAXITT010000325">
    <property type="protein sequence ID" value="CAL1539092.1"/>
    <property type="molecule type" value="Genomic_DNA"/>
</dbReference>
<reference evidence="3 4" key="1">
    <citation type="submission" date="2024-04" db="EMBL/GenBank/DDBJ databases">
        <authorList>
            <consortium name="Genoscope - CEA"/>
            <person name="William W."/>
        </authorList>
    </citation>
    <scope>NUCLEOTIDE SEQUENCE [LARGE SCALE GENOMIC DNA]</scope>
</reference>
<feature type="region of interest" description="Disordered" evidence="1">
    <location>
        <begin position="41"/>
        <end position="87"/>
    </location>
</feature>
<protein>
    <recommendedName>
        <fullName evidence="5">Coiled-coil domain-containing protein 134</fullName>
    </recommendedName>
</protein>
<feature type="compositionally biased region" description="Low complexity" evidence="1">
    <location>
        <begin position="46"/>
        <end position="61"/>
    </location>
</feature>
<sequence length="282" mass="32131">MKMNLIGRFCIKIRVLQLSILLNSLLFVVLGCPQCGGEDPALVNTESESSLPLSESDSLPSLEKESIPPSEKESDDGSSEKEGTRSKTDSLLLDQYKRYFVLHRSKQLDAVRSITMLENNQQRHQLVNIMLKQLFLVLSEAKQNLTNAGYLPGDPFPVDETVKESMSKVLENTAMFGDLVLFMPDIVHSMYDKEKEWQVLLAWCYGFSTQSGVFEGNFEQILKIMAQEVNIIPKEKNFINPFKSITKLQSMVENLKKQDPKEKTKKPKKKIERGPKLRKTEL</sequence>
<dbReference type="AlphaFoldDB" id="A0AAV2HY26"/>
<organism evidence="3 4">
    <name type="scientific">Lymnaea stagnalis</name>
    <name type="common">Great pond snail</name>
    <name type="synonym">Helix stagnalis</name>
    <dbReference type="NCBI Taxonomy" id="6523"/>
    <lineage>
        <taxon>Eukaryota</taxon>
        <taxon>Metazoa</taxon>
        <taxon>Spiralia</taxon>
        <taxon>Lophotrochozoa</taxon>
        <taxon>Mollusca</taxon>
        <taxon>Gastropoda</taxon>
        <taxon>Heterobranchia</taxon>
        <taxon>Euthyneura</taxon>
        <taxon>Panpulmonata</taxon>
        <taxon>Hygrophila</taxon>
        <taxon>Lymnaeoidea</taxon>
        <taxon>Lymnaeidae</taxon>
        <taxon>Lymnaea</taxon>
    </lineage>
</organism>
<feature type="compositionally biased region" description="Basic and acidic residues" evidence="1">
    <location>
        <begin position="62"/>
        <end position="72"/>
    </location>
</feature>
<dbReference type="PROSITE" id="PS51257">
    <property type="entry name" value="PROKAR_LIPOPROTEIN"/>
    <property type="match status" value="1"/>
</dbReference>
<evidence type="ECO:0008006" key="5">
    <source>
        <dbReference type="Google" id="ProtNLM"/>
    </source>
</evidence>